<reference evidence="21" key="1">
    <citation type="submission" date="2018-03" db="EMBL/GenBank/DDBJ databases">
        <authorList>
            <person name="Guldener U."/>
        </authorList>
    </citation>
    <scope>NUCLEOTIDE SEQUENCE</scope>
</reference>
<dbReference type="AlphaFoldDB" id="A0AAE8MV52"/>
<keyword evidence="6 19" id="KW-0285">Flavoprotein</keyword>
<evidence type="ECO:0000256" key="12">
    <source>
        <dbReference type="ARBA" id="ARBA00024042"/>
    </source>
</evidence>
<sequence length="412" mass="44365">MDHPNAPKPPLSSLISLADFERAAEKTFTPKAWAFVSSAATDLHTKTRNASAYSQIGLRPRVLRDVSSVDTSCTMLGRRVRLPIFCSPTSMARTVHPGAEGELGRGLKAVGVPMCVSSSASMPLADIIGEIGTAPADIRPKDGAEGGVERTGELPVFLQLYVDKTRANSEKLLRTARDLGVKAVFLTVDSALPGKREADERVRADESVSSAMTGITARNDAKGGALGRVMGGHIDPSLSWSDLPWLRRCLPDVPIVLKGIQTWMDAKRALDAGADGIVVSNHGGRNLDTSPATILVLLEIRRNCPEVFDELEVYIDGGITRGTDIFKALCLGARAVGLGRGFLHALNYGEEGIRRFVEILQDELETTMKLCGVTSLRDLHPGLLNTLAVDHLIPGIDDHLAPEERRRLGSKL</sequence>
<evidence type="ECO:0000256" key="4">
    <source>
        <dbReference type="ARBA" id="ARBA00011881"/>
    </source>
</evidence>
<dbReference type="EC" id="1.1.2.3" evidence="16"/>
<evidence type="ECO:0000256" key="19">
    <source>
        <dbReference type="PIRSR" id="PIRSR000138-2"/>
    </source>
</evidence>
<evidence type="ECO:0000256" key="3">
    <source>
        <dbReference type="ARBA" id="ARBA00004569"/>
    </source>
</evidence>
<evidence type="ECO:0000259" key="20">
    <source>
        <dbReference type="PROSITE" id="PS51349"/>
    </source>
</evidence>
<dbReference type="CDD" id="cd02922">
    <property type="entry name" value="FCB2_FMN"/>
    <property type="match status" value="1"/>
</dbReference>
<dbReference type="Gene3D" id="3.20.20.70">
    <property type="entry name" value="Aldolase class I"/>
    <property type="match status" value="1"/>
</dbReference>
<comment type="similarity">
    <text evidence="14">In the C-terminal section; belongs to the FMN-dependent alpha-hydroxy acid dehydrogenase family.</text>
</comment>
<evidence type="ECO:0000256" key="6">
    <source>
        <dbReference type="ARBA" id="ARBA00022630"/>
    </source>
</evidence>
<organism evidence="21 22">
    <name type="scientific">Cephalotrichum gorgonifer</name>
    <dbReference type="NCBI Taxonomy" id="2041049"/>
    <lineage>
        <taxon>Eukaryota</taxon>
        <taxon>Fungi</taxon>
        <taxon>Dikarya</taxon>
        <taxon>Ascomycota</taxon>
        <taxon>Pezizomycotina</taxon>
        <taxon>Sordariomycetes</taxon>
        <taxon>Hypocreomycetidae</taxon>
        <taxon>Microascales</taxon>
        <taxon>Microascaceae</taxon>
        <taxon>Cephalotrichum</taxon>
    </lineage>
</organism>
<comment type="catalytic activity">
    <reaction evidence="13">
        <text>(S)-lactate + 2 Fe(III)-[cytochrome c] = 2 Fe(II)-[cytochrome c] + pyruvate + 2 H(+)</text>
        <dbReference type="Rhea" id="RHEA:19909"/>
        <dbReference type="Rhea" id="RHEA-COMP:10350"/>
        <dbReference type="Rhea" id="RHEA-COMP:14399"/>
        <dbReference type="ChEBI" id="CHEBI:15361"/>
        <dbReference type="ChEBI" id="CHEBI:15378"/>
        <dbReference type="ChEBI" id="CHEBI:16651"/>
        <dbReference type="ChEBI" id="CHEBI:29033"/>
        <dbReference type="ChEBI" id="CHEBI:29034"/>
        <dbReference type="EC" id="1.1.2.3"/>
    </reaction>
    <physiologicalReaction direction="left-to-right" evidence="13">
        <dbReference type="Rhea" id="RHEA:19910"/>
    </physiologicalReaction>
</comment>
<evidence type="ECO:0000256" key="16">
    <source>
        <dbReference type="ARBA" id="ARBA00066458"/>
    </source>
</evidence>
<comment type="cofactor">
    <cofactor evidence="2">
        <name>heme b</name>
        <dbReference type="ChEBI" id="CHEBI:60344"/>
    </cofactor>
</comment>
<feature type="domain" description="FMN hydroxy acid dehydrogenase" evidence="20">
    <location>
        <begin position="9"/>
        <end position="389"/>
    </location>
</feature>
<dbReference type="GO" id="GO:0005758">
    <property type="term" value="C:mitochondrial intermembrane space"/>
    <property type="evidence" value="ECO:0007669"/>
    <property type="project" value="UniProtKB-SubCell"/>
</dbReference>
<dbReference type="PANTHER" id="PTHR10578">
    <property type="entry name" value="S -2-HYDROXY-ACID OXIDASE-RELATED"/>
    <property type="match status" value="1"/>
</dbReference>
<keyword evidence="11" id="KW-0496">Mitochondrion</keyword>
<dbReference type="SUPFAM" id="SSF51395">
    <property type="entry name" value="FMN-linked oxidoreductases"/>
    <property type="match status" value="1"/>
</dbReference>
<evidence type="ECO:0000256" key="15">
    <source>
        <dbReference type="ARBA" id="ARBA00061589"/>
    </source>
</evidence>
<dbReference type="PANTHER" id="PTHR10578:SF104">
    <property type="entry name" value="CYTOCHROME B2, MITOCHONDRIAL-RELATED"/>
    <property type="match status" value="1"/>
</dbReference>
<feature type="active site" description="Proton acceptor" evidence="18">
    <location>
        <position position="282"/>
    </location>
</feature>
<feature type="binding site" evidence="19">
    <location>
        <position position="285"/>
    </location>
    <ligand>
        <name>glyoxylate</name>
        <dbReference type="ChEBI" id="CHEBI:36655"/>
    </ligand>
</feature>
<dbReference type="Proteomes" id="UP001187682">
    <property type="component" value="Unassembled WGS sequence"/>
</dbReference>
<comment type="subunit">
    <text evidence="4">Homotetramer.</text>
</comment>
<dbReference type="FunFam" id="3.20.20.70:FF:000062">
    <property type="entry name" value="Cytochrome b2, mitochondrial, putative"/>
    <property type="match status" value="1"/>
</dbReference>
<evidence type="ECO:0000256" key="10">
    <source>
        <dbReference type="ARBA" id="ARBA00023004"/>
    </source>
</evidence>
<gene>
    <name evidence="21" type="ORF">DNG_03426</name>
</gene>
<dbReference type="InterPro" id="IPR037396">
    <property type="entry name" value="FMN_HAD"/>
</dbReference>
<keyword evidence="22" id="KW-1185">Reference proteome</keyword>
<evidence type="ECO:0000256" key="1">
    <source>
        <dbReference type="ARBA" id="ARBA00001917"/>
    </source>
</evidence>
<feature type="binding site" evidence="19">
    <location>
        <position position="280"/>
    </location>
    <ligand>
        <name>FMN</name>
        <dbReference type="ChEBI" id="CHEBI:58210"/>
    </ligand>
</feature>
<comment type="similarity">
    <text evidence="15">In the N-terminal section; belongs to the cytochrome b5 family.</text>
</comment>
<dbReference type="PROSITE" id="PS51349">
    <property type="entry name" value="FMN_HYDROXY_ACID_DH_2"/>
    <property type="match status" value="1"/>
</dbReference>
<comment type="subcellular location">
    <subcellularLocation>
        <location evidence="3">Mitochondrion intermembrane space</location>
    </subcellularLocation>
</comment>
<evidence type="ECO:0000256" key="17">
    <source>
        <dbReference type="ARBA" id="ARBA00068515"/>
    </source>
</evidence>
<feature type="binding site" evidence="19">
    <location>
        <position position="196"/>
    </location>
    <ligand>
        <name>glyoxylate</name>
        <dbReference type="ChEBI" id="CHEBI:36655"/>
    </ligand>
</feature>
<feature type="binding site" evidence="19">
    <location>
        <position position="282"/>
    </location>
    <ligand>
        <name>glyoxylate</name>
        <dbReference type="ChEBI" id="CHEBI:36655"/>
    </ligand>
</feature>
<accession>A0AAE8MV52</accession>
<dbReference type="InterPro" id="IPR037458">
    <property type="entry name" value="L-MDH/L-LDH_FMN-bd"/>
</dbReference>
<evidence type="ECO:0000256" key="14">
    <source>
        <dbReference type="ARBA" id="ARBA00061137"/>
    </source>
</evidence>
<evidence type="ECO:0000256" key="2">
    <source>
        <dbReference type="ARBA" id="ARBA00001970"/>
    </source>
</evidence>
<keyword evidence="8" id="KW-0479">Metal-binding</keyword>
<name>A0AAE8MV52_9PEZI</name>
<keyword evidence="5" id="KW-0349">Heme</keyword>
<feature type="binding site" evidence="19">
    <location>
        <position position="117"/>
    </location>
    <ligand>
        <name>FMN</name>
        <dbReference type="ChEBI" id="CHEBI:58210"/>
    </ligand>
</feature>
<dbReference type="GO" id="GO:0004460">
    <property type="term" value="F:L-lactate dehydrogenase (cytochrome) activity"/>
    <property type="evidence" value="ECO:0007669"/>
    <property type="project" value="UniProtKB-EC"/>
</dbReference>
<dbReference type="PIRSF" id="PIRSF000138">
    <property type="entry name" value="Al-hdrx_acd_dh"/>
    <property type="match status" value="1"/>
</dbReference>
<evidence type="ECO:0000256" key="7">
    <source>
        <dbReference type="ARBA" id="ARBA00022643"/>
    </source>
</evidence>
<feature type="binding site" evidence="19">
    <location>
        <position position="187"/>
    </location>
    <ligand>
        <name>FMN</name>
        <dbReference type="ChEBI" id="CHEBI:58210"/>
    </ligand>
</feature>
<dbReference type="InterPro" id="IPR000262">
    <property type="entry name" value="FMN-dep_DH"/>
</dbReference>
<keyword evidence="9" id="KW-0560">Oxidoreductase</keyword>
<proteinExistence type="inferred from homology"/>
<dbReference type="InterPro" id="IPR012133">
    <property type="entry name" value="Alpha-hydoxy_acid_DH_FMN"/>
</dbReference>
<evidence type="ECO:0000256" key="5">
    <source>
        <dbReference type="ARBA" id="ARBA00022617"/>
    </source>
</evidence>
<dbReference type="Pfam" id="PF01070">
    <property type="entry name" value="FMN_dh"/>
    <property type="match status" value="1"/>
</dbReference>
<dbReference type="GO" id="GO:0010181">
    <property type="term" value="F:FMN binding"/>
    <property type="evidence" value="ECO:0007669"/>
    <property type="project" value="InterPro"/>
</dbReference>
<dbReference type="GO" id="GO:0046872">
    <property type="term" value="F:metal ion binding"/>
    <property type="evidence" value="ECO:0007669"/>
    <property type="project" value="UniProtKB-KW"/>
</dbReference>
<comment type="caution">
    <text evidence="21">The sequence shown here is derived from an EMBL/GenBank/DDBJ whole genome shotgun (WGS) entry which is preliminary data.</text>
</comment>
<evidence type="ECO:0000256" key="13">
    <source>
        <dbReference type="ARBA" id="ARBA00052399"/>
    </source>
</evidence>
<evidence type="ECO:0000256" key="18">
    <source>
        <dbReference type="PIRSR" id="PIRSR000138-1"/>
    </source>
</evidence>
<feature type="binding site" evidence="19">
    <location>
        <begin position="339"/>
        <end position="340"/>
    </location>
    <ligand>
        <name>FMN</name>
        <dbReference type="ChEBI" id="CHEBI:58210"/>
    </ligand>
</feature>
<evidence type="ECO:0000313" key="21">
    <source>
        <dbReference type="EMBL" id="SPO00678.1"/>
    </source>
</evidence>
<protein>
    <recommendedName>
        <fullName evidence="17">L-lactate dehydrogenase (cytochrome)</fullName>
        <ecNumber evidence="16">1.1.2.3</ecNumber>
    </recommendedName>
</protein>
<evidence type="ECO:0000256" key="11">
    <source>
        <dbReference type="ARBA" id="ARBA00023128"/>
    </source>
</evidence>
<dbReference type="InterPro" id="IPR013785">
    <property type="entry name" value="Aldolase_TIM"/>
</dbReference>
<evidence type="ECO:0000313" key="22">
    <source>
        <dbReference type="Proteomes" id="UP001187682"/>
    </source>
</evidence>
<feature type="binding site" evidence="19">
    <location>
        <position position="258"/>
    </location>
    <ligand>
        <name>FMN</name>
        <dbReference type="ChEBI" id="CHEBI:58210"/>
    </ligand>
</feature>
<evidence type="ECO:0000256" key="9">
    <source>
        <dbReference type="ARBA" id="ARBA00023002"/>
    </source>
</evidence>
<keyword evidence="10" id="KW-0408">Iron</keyword>
<evidence type="ECO:0000256" key="8">
    <source>
        <dbReference type="ARBA" id="ARBA00022723"/>
    </source>
</evidence>
<comment type="similarity">
    <text evidence="12">Belongs to the FMN-dependent alpha-hydroxy acid dehydrogenase family.</text>
</comment>
<feature type="binding site" evidence="19">
    <location>
        <position position="161"/>
    </location>
    <ligand>
        <name>glyoxylate</name>
        <dbReference type="ChEBI" id="CHEBI:36655"/>
    </ligand>
</feature>
<dbReference type="EMBL" id="ONZQ02000004">
    <property type="protein sequence ID" value="SPO00678.1"/>
    <property type="molecule type" value="Genomic_DNA"/>
</dbReference>
<comment type="cofactor">
    <cofactor evidence="1">
        <name>FMN</name>
        <dbReference type="ChEBI" id="CHEBI:58210"/>
    </cofactor>
</comment>
<keyword evidence="7 19" id="KW-0288">FMN</keyword>
<feature type="binding site" evidence="19">
    <location>
        <position position="159"/>
    </location>
    <ligand>
        <name>FMN</name>
        <dbReference type="ChEBI" id="CHEBI:58210"/>
    </ligand>
</feature>